<feature type="transmembrane region" description="Helical" evidence="3">
    <location>
        <begin position="67"/>
        <end position="89"/>
    </location>
</feature>
<feature type="compositionally biased region" description="Polar residues" evidence="2">
    <location>
        <begin position="137"/>
        <end position="164"/>
    </location>
</feature>
<feature type="region of interest" description="Disordered" evidence="2">
    <location>
        <begin position="121"/>
        <end position="179"/>
    </location>
</feature>
<dbReference type="PANTHER" id="PTHR21780">
    <property type="entry name" value="TRANSMEMBRANE PROTEIN 209"/>
    <property type="match status" value="1"/>
</dbReference>
<keyword evidence="3" id="KW-0812">Transmembrane</keyword>
<feature type="region of interest" description="Disordered" evidence="2">
    <location>
        <begin position="216"/>
        <end position="241"/>
    </location>
</feature>
<dbReference type="Proteomes" id="UP001642483">
    <property type="component" value="Unassembled WGS sequence"/>
</dbReference>
<keyword evidence="5" id="KW-1185">Reference proteome</keyword>
<organism evidence="4 5">
    <name type="scientific">Clavelina lepadiformis</name>
    <name type="common">Light-bulb sea squirt</name>
    <name type="synonym">Ascidia lepadiformis</name>
    <dbReference type="NCBI Taxonomy" id="159417"/>
    <lineage>
        <taxon>Eukaryota</taxon>
        <taxon>Metazoa</taxon>
        <taxon>Chordata</taxon>
        <taxon>Tunicata</taxon>
        <taxon>Ascidiacea</taxon>
        <taxon>Aplousobranchia</taxon>
        <taxon>Clavelinidae</taxon>
        <taxon>Clavelina</taxon>
    </lineage>
</organism>
<evidence type="ECO:0000256" key="2">
    <source>
        <dbReference type="SAM" id="MobiDB-lite"/>
    </source>
</evidence>
<feature type="transmembrane region" description="Helical" evidence="3">
    <location>
        <begin position="35"/>
        <end position="55"/>
    </location>
</feature>
<dbReference type="PANTHER" id="PTHR21780:SF0">
    <property type="entry name" value="TRANSMEMBRANE PROTEIN 209"/>
    <property type="match status" value="1"/>
</dbReference>
<sequence>MAYPPSRRAIEAGKVSPVVHSTANQKLNIVDSKKLLSWAVFNCLIAVLLFYEMNFRIIQCWLRVESNTVYFAILILAVIFIVSALVDFIQARNVAQSVKLMPLSPIQKKLMGIRKSDPNFVCDSSTSSQQKLKDMSPQKSFSLTNFTRPTSSTPISNRNPLDRNSPSPSPSSSFHTTLNSPSYQGNIPSYYPQGLCESSLLNKTSPLMHTLDGSSFLDSSGGGSPHLRSRRSPFINSPLSPDDFMTDQKTLNNYLKAHFEAVQTRMQLSGYDGSPAGSSYWGHLAMYQNEPTVDLAKNLYQLSARSPTSPTLSKDSKDDSAKLAAIEYWIKSGVDADCLTEWVARLRRWISLTVLRGIVKEIDKINANLKRLGCPEVQIGESSLHALKQIQQSKGTQLPSLTWIIQYLELTTHQEYLVERLRTLASGGYMSDFLWDKGGSVKGGRDWGDDLVTDCDLVMHMFCVYMDLHLPPHPRYPDGKTFTSQYFLKTPDKPKLINDAERKMMIYQSSLHPPHYQMITKESTLDLPPGRHNMFCTLLLFLHHIKTKESSMLSQVNLGLSGINILYVIEPTNRCKSK</sequence>
<evidence type="ECO:0000313" key="5">
    <source>
        <dbReference type="Proteomes" id="UP001642483"/>
    </source>
</evidence>
<name>A0ABP0H2T8_CLALP</name>
<evidence type="ECO:0000256" key="1">
    <source>
        <dbReference type="ARBA" id="ARBA00015032"/>
    </source>
</evidence>
<evidence type="ECO:0000256" key="3">
    <source>
        <dbReference type="SAM" id="Phobius"/>
    </source>
</evidence>
<proteinExistence type="predicted"/>
<dbReference type="EMBL" id="CAWYQH010000174">
    <property type="protein sequence ID" value="CAK8698317.1"/>
    <property type="molecule type" value="Genomic_DNA"/>
</dbReference>
<keyword evidence="3" id="KW-1133">Transmembrane helix</keyword>
<reference evidence="4 5" key="1">
    <citation type="submission" date="2024-02" db="EMBL/GenBank/DDBJ databases">
        <authorList>
            <person name="Daric V."/>
            <person name="Darras S."/>
        </authorList>
    </citation>
    <scope>NUCLEOTIDE SEQUENCE [LARGE SCALE GENOMIC DNA]</scope>
</reference>
<gene>
    <name evidence="4" type="ORF">CVLEPA_LOCUS31760</name>
</gene>
<evidence type="ECO:0000313" key="4">
    <source>
        <dbReference type="EMBL" id="CAK8698317.1"/>
    </source>
</evidence>
<accession>A0ABP0H2T8</accession>
<keyword evidence="3" id="KW-0472">Membrane</keyword>
<protein>
    <recommendedName>
        <fullName evidence="1">Transmembrane protein 209</fullName>
    </recommendedName>
</protein>
<dbReference type="InterPro" id="IPR019176">
    <property type="entry name" value="Cytochrome_B561-rel"/>
</dbReference>
<dbReference type="Pfam" id="PF09786">
    <property type="entry name" value="CytochromB561_N"/>
    <property type="match status" value="1"/>
</dbReference>
<comment type="caution">
    <text evidence="4">The sequence shown here is derived from an EMBL/GenBank/DDBJ whole genome shotgun (WGS) entry which is preliminary data.</text>
</comment>